<proteinExistence type="predicted"/>
<evidence type="ECO:0000313" key="1">
    <source>
        <dbReference type="EMBL" id="SDD32649.1"/>
    </source>
</evidence>
<dbReference type="EMBL" id="FNAG01000002">
    <property type="protein sequence ID" value="SDD32649.1"/>
    <property type="molecule type" value="Genomic_DNA"/>
</dbReference>
<evidence type="ECO:0000313" key="2">
    <source>
        <dbReference type="Proteomes" id="UP000199603"/>
    </source>
</evidence>
<gene>
    <name evidence="1" type="ORF">SAMN04488509_1024</name>
</gene>
<dbReference type="Proteomes" id="UP000199603">
    <property type="component" value="Unassembled WGS sequence"/>
</dbReference>
<dbReference type="STRING" id="265719.SAMN04488509_1024"/>
<name>A0A1G6TUD2_9GAMM</name>
<organism evidence="1 2">
    <name type="scientific">Aquimonas voraii</name>
    <dbReference type="NCBI Taxonomy" id="265719"/>
    <lineage>
        <taxon>Bacteria</taxon>
        <taxon>Pseudomonadati</taxon>
        <taxon>Pseudomonadota</taxon>
        <taxon>Gammaproteobacteria</taxon>
        <taxon>Lysobacterales</taxon>
        <taxon>Lysobacteraceae</taxon>
        <taxon>Aquimonas</taxon>
    </lineage>
</organism>
<reference evidence="1 2" key="1">
    <citation type="submission" date="2016-10" db="EMBL/GenBank/DDBJ databases">
        <authorList>
            <person name="de Groot N.N."/>
        </authorList>
    </citation>
    <scope>NUCLEOTIDE SEQUENCE [LARGE SCALE GENOMIC DNA]</scope>
    <source>
        <strain evidence="1 2">DSM 16957</strain>
    </source>
</reference>
<protein>
    <submittedName>
        <fullName evidence="1">Uncharacterized protein</fullName>
    </submittedName>
</protein>
<keyword evidence="2" id="KW-1185">Reference proteome</keyword>
<dbReference type="AlphaFoldDB" id="A0A1G6TUD2"/>
<accession>A0A1G6TUD2</accession>
<sequence>MRRPEENREWRFFRGSVHSLQQAADQILNGSQAWLGYAMAEAMAVQQAANIKLQIAMLGFPENITAELERIVRNEPPPPPRAIAGGV</sequence>